<feature type="region of interest" description="Disordered" evidence="1">
    <location>
        <begin position="25"/>
        <end position="53"/>
    </location>
</feature>
<dbReference type="EMBL" id="ASPP01007597">
    <property type="protein sequence ID" value="ETO26858.1"/>
    <property type="molecule type" value="Genomic_DNA"/>
</dbReference>
<sequence length="187" mass="21474">MNELNNKLFQEISKSAEKYAKLVLTQEYKDGDDEDNDVSTPPPPSFPGSSSLAADRERKNIATKLWIDVELLRIFDKLKESDQRNEAEEQKYPAHEALPVPADTNMIATATATAAAQKAKQQEEFETLFYEFKTILLCPDFVKMVLKCFKYYLQQYLSDVISVDEQQRLQRQQGQQPASDQQLVFVK</sequence>
<name>X6NLT0_RETFI</name>
<dbReference type="AlphaFoldDB" id="X6NLT0"/>
<keyword evidence="3" id="KW-1185">Reference proteome</keyword>
<proteinExistence type="predicted"/>
<evidence type="ECO:0000256" key="1">
    <source>
        <dbReference type="SAM" id="MobiDB-lite"/>
    </source>
</evidence>
<gene>
    <name evidence="2" type="ORF">RFI_10276</name>
</gene>
<evidence type="ECO:0000313" key="3">
    <source>
        <dbReference type="Proteomes" id="UP000023152"/>
    </source>
</evidence>
<accession>X6NLT0</accession>
<dbReference type="Proteomes" id="UP000023152">
    <property type="component" value="Unassembled WGS sequence"/>
</dbReference>
<feature type="non-terminal residue" evidence="2">
    <location>
        <position position="187"/>
    </location>
</feature>
<comment type="caution">
    <text evidence="2">The sequence shown here is derived from an EMBL/GenBank/DDBJ whole genome shotgun (WGS) entry which is preliminary data.</text>
</comment>
<reference evidence="2 3" key="1">
    <citation type="journal article" date="2013" name="Curr. Biol.">
        <title>The Genome of the Foraminiferan Reticulomyxa filosa.</title>
        <authorList>
            <person name="Glockner G."/>
            <person name="Hulsmann N."/>
            <person name="Schleicher M."/>
            <person name="Noegel A.A."/>
            <person name="Eichinger L."/>
            <person name="Gallinger C."/>
            <person name="Pawlowski J."/>
            <person name="Sierra R."/>
            <person name="Euteneuer U."/>
            <person name="Pillet L."/>
            <person name="Moustafa A."/>
            <person name="Platzer M."/>
            <person name="Groth M."/>
            <person name="Szafranski K."/>
            <person name="Schliwa M."/>
        </authorList>
    </citation>
    <scope>NUCLEOTIDE SEQUENCE [LARGE SCALE GENOMIC DNA]</scope>
</reference>
<organism evidence="2 3">
    <name type="scientific">Reticulomyxa filosa</name>
    <dbReference type="NCBI Taxonomy" id="46433"/>
    <lineage>
        <taxon>Eukaryota</taxon>
        <taxon>Sar</taxon>
        <taxon>Rhizaria</taxon>
        <taxon>Retaria</taxon>
        <taxon>Foraminifera</taxon>
        <taxon>Monothalamids</taxon>
        <taxon>Reticulomyxidae</taxon>
        <taxon>Reticulomyxa</taxon>
    </lineage>
</organism>
<evidence type="ECO:0000313" key="2">
    <source>
        <dbReference type="EMBL" id="ETO26858.1"/>
    </source>
</evidence>
<protein>
    <submittedName>
        <fullName evidence="2">Uncharacterized protein</fullName>
    </submittedName>
</protein>